<dbReference type="EMBL" id="VSRR010036832">
    <property type="protein sequence ID" value="MPC73448.1"/>
    <property type="molecule type" value="Genomic_DNA"/>
</dbReference>
<evidence type="ECO:0000313" key="2">
    <source>
        <dbReference type="EMBL" id="MPC73448.1"/>
    </source>
</evidence>
<name>A0A5B7HXN5_PORTR</name>
<protein>
    <submittedName>
        <fullName evidence="2">Uncharacterized protein</fullName>
    </submittedName>
</protein>
<gene>
    <name evidence="2" type="ORF">E2C01_067777</name>
</gene>
<evidence type="ECO:0000256" key="1">
    <source>
        <dbReference type="SAM" id="Phobius"/>
    </source>
</evidence>
<organism evidence="2 3">
    <name type="scientific">Portunus trituberculatus</name>
    <name type="common">Swimming crab</name>
    <name type="synonym">Neptunus trituberculatus</name>
    <dbReference type="NCBI Taxonomy" id="210409"/>
    <lineage>
        <taxon>Eukaryota</taxon>
        <taxon>Metazoa</taxon>
        <taxon>Ecdysozoa</taxon>
        <taxon>Arthropoda</taxon>
        <taxon>Crustacea</taxon>
        <taxon>Multicrustacea</taxon>
        <taxon>Malacostraca</taxon>
        <taxon>Eumalacostraca</taxon>
        <taxon>Eucarida</taxon>
        <taxon>Decapoda</taxon>
        <taxon>Pleocyemata</taxon>
        <taxon>Brachyura</taxon>
        <taxon>Eubrachyura</taxon>
        <taxon>Portunoidea</taxon>
        <taxon>Portunidae</taxon>
        <taxon>Portuninae</taxon>
        <taxon>Portunus</taxon>
    </lineage>
</organism>
<dbReference type="AlphaFoldDB" id="A0A5B7HXN5"/>
<sequence length="160" mass="17902">MKIFVSYCESVACVGVLPVSSLISLAFLFFFFRTPSWTNSDVFSLSLINEFCPSLPISLPQPSRLSLQITAGLLIVFPKSLHFTHSFTLSSYLLPLISLHRSLYTTPSLSRFSILHHLDISLSFLDHLHNLSHILLPSSSLTHTSPTHPYGLFCPIRLIS</sequence>
<keyword evidence="1" id="KW-0472">Membrane</keyword>
<reference evidence="2 3" key="1">
    <citation type="submission" date="2019-05" db="EMBL/GenBank/DDBJ databases">
        <title>Another draft genome of Portunus trituberculatus and its Hox gene families provides insights of decapod evolution.</title>
        <authorList>
            <person name="Jeong J.-H."/>
            <person name="Song I."/>
            <person name="Kim S."/>
            <person name="Choi T."/>
            <person name="Kim D."/>
            <person name="Ryu S."/>
            <person name="Kim W."/>
        </authorList>
    </citation>
    <scope>NUCLEOTIDE SEQUENCE [LARGE SCALE GENOMIC DNA]</scope>
    <source>
        <tissue evidence="2">Muscle</tissue>
    </source>
</reference>
<dbReference type="Proteomes" id="UP000324222">
    <property type="component" value="Unassembled WGS sequence"/>
</dbReference>
<comment type="caution">
    <text evidence="2">The sequence shown here is derived from an EMBL/GenBank/DDBJ whole genome shotgun (WGS) entry which is preliminary data.</text>
</comment>
<feature type="transmembrane region" description="Helical" evidence="1">
    <location>
        <begin position="12"/>
        <end position="32"/>
    </location>
</feature>
<keyword evidence="3" id="KW-1185">Reference proteome</keyword>
<accession>A0A5B7HXN5</accession>
<keyword evidence="1" id="KW-0812">Transmembrane</keyword>
<keyword evidence="1" id="KW-1133">Transmembrane helix</keyword>
<evidence type="ECO:0000313" key="3">
    <source>
        <dbReference type="Proteomes" id="UP000324222"/>
    </source>
</evidence>
<proteinExistence type="predicted"/>